<gene>
    <name evidence="2" type="ORF">SNA_10320</name>
</gene>
<evidence type="ECO:0000313" key="3">
    <source>
        <dbReference type="Proteomes" id="UP000032458"/>
    </source>
</evidence>
<keyword evidence="3" id="KW-1185">Reference proteome</keyword>
<organism evidence="2 3">
    <name type="scientific">Streptomyces natalensis ATCC 27448</name>
    <dbReference type="NCBI Taxonomy" id="1240678"/>
    <lineage>
        <taxon>Bacteria</taxon>
        <taxon>Bacillati</taxon>
        <taxon>Actinomycetota</taxon>
        <taxon>Actinomycetes</taxon>
        <taxon>Kitasatosporales</taxon>
        <taxon>Streptomycetaceae</taxon>
        <taxon>Streptomyces</taxon>
    </lineage>
</organism>
<dbReference type="Proteomes" id="UP000032458">
    <property type="component" value="Unassembled WGS sequence"/>
</dbReference>
<dbReference type="Pfam" id="PF18844">
    <property type="entry name" value="baeRF_family2"/>
    <property type="match status" value="1"/>
</dbReference>
<feature type="compositionally biased region" description="Basic and acidic residues" evidence="1">
    <location>
        <begin position="268"/>
        <end position="283"/>
    </location>
</feature>
<dbReference type="InterPro" id="IPR040701">
    <property type="entry name" value="Bact_RF_family2"/>
</dbReference>
<dbReference type="EMBL" id="JRKI01000012">
    <property type="protein sequence ID" value="KIZ18050.1"/>
    <property type="molecule type" value="Genomic_DNA"/>
</dbReference>
<comment type="caution">
    <text evidence="2">The sequence shown here is derived from an EMBL/GenBank/DDBJ whole genome shotgun (WGS) entry which is preliminary data.</text>
</comment>
<sequence>MELAFLKPLFDRLGPWASVYIDTTRATEDALKQQKLRERSVAAQLIDGGADPYTCRAVTERLAHEPVSGAPPGRAVFAAGAEVVLDIPLGVTPVRTEATWSLLPHIAPLPGLIGEEPTCLVAYIDHTGADLELRDAQRSRTVATAHGKEWRGRGHRSVPEDRYEWHYRNKVENSWNETADIIAGELARQWPESGAQLLVLTGGPRERRAVHNRLPEPLRAVTVEAENGSRSPGASRSVLDQQIAQACAQHAQARLEEALGRFRAGRGRPGEHGVRGVDSRPGEAAEGVPALVDAARSHQVDTLLLVQDAPDAGRDVWIGPGVDQVAVQRGEARAMGVTKPERARADDALLRSAAAADAEVLLVPAGTPGPAGGLGAVLRWNA</sequence>
<name>A0A0D7CQA3_9ACTN</name>
<dbReference type="PATRIC" id="fig|1240678.4.peg.2161"/>
<evidence type="ECO:0008006" key="4">
    <source>
        <dbReference type="Google" id="ProtNLM"/>
    </source>
</evidence>
<dbReference type="AlphaFoldDB" id="A0A0D7CQA3"/>
<evidence type="ECO:0000256" key="1">
    <source>
        <dbReference type="SAM" id="MobiDB-lite"/>
    </source>
</evidence>
<feature type="region of interest" description="Disordered" evidence="1">
    <location>
        <begin position="264"/>
        <end position="283"/>
    </location>
</feature>
<protein>
    <recommendedName>
        <fullName evidence="4">Peptide chain release factor 1</fullName>
    </recommendedName>
</protein>
<evidence type="ECO:0000313" key="2">
    <source>
        <dbReference type="EMBL" id="KIZ18050.1"/>
    </source>
</evidence>
<dbReference type="RefSeq" id="WP_044364385.1">
    <property type="nucleotide sequence ID" value="NZ_JRKI01000012.1"/>
</dbReference>
<proteinExistence type="predicted"/>
<accession>A0A0D7CQA3</accession>
<reference evidence="2 3" key="1">
    <citation type="submission" date="2014-09" db="EMBL/GenBank/DDBJ databases">
        <title>Draft genome sequence of Streptomyces natalensis ATCC 27448, producer of the antifungal pimaricin.</title>
        <authorList>
            <person name="Mendes M.V."/>
            <person name="Beites T."/>
            <person name="Pires S."/>
            <person name="Santos C.L."/>
            <person name="Moradas-Ferreira P."/>
        </authorList>
    </citation>
    <scope>NUCLEOTIDE SEQUENCE [LARGE SCALE GENOMIC DNA]</scope>
    <source>
        <strain evidence="2 3">ATCC 27448</strain>
    </source>
</reference>